<evidence type="ECO:0000256" key="3">
    <source>
        <dbReference type="ARBA" id="ARBA00022692"/>
    </source>
</evidence>
<dbReference type="EMBL" id="QGML01000676">
    <property type="protein sequence ID" value="TVY91006.1"/>
    <property type="molecule type" value="Genomic_DNA"/>
</dbReference>
<sequence>MGSEEGEPRSKLKQHFSLVSLCAIAVTTGESWVVLGNSLAFAILNGGSTGVIYGFIVDTFCYCIVAASIAELASSMPTAGTVYHWALVTGGRHGRICSWFAGFWNLFAWIVGTASLVSVMALQLIAIYAAFHPGVSIQNWHTFLAFVACCWCCCLIVAFGNKLLPIIESFGAFFILSGFAISIVVCVVYPHIRRKPYASNAFVWKEWKNDTGWSSDGFAFCLGMLNAAFAVCAPDIPAHLAEEIPRPKHNVPIAIAAQYAVSFVTGLCYLVSIFYVTTNFATIAAANSAFPLALIYLEATGSHSATAGLLVLTFIPTFIGAIGAFTIASRTIWALSRDDVVPASKFFAKIDASQAPRNATIFVGLATTALGCIFLNSARAFNAIVSSFVNHSLTSLSYLAAILPHLLGGRRNITRGPFWMPKWIGFAVNTFSCLYLIVFIVIFCFPATLPVSTENMNYASVIVSGFTLIATVWWMVKRDTWMPELPEF</sequence>
<keyword evidence="2" id="KW-0813">Transport</keyword>
<evidence type="ECO:0000313" key="7">
    <source>
        <dbReference type="EMBL" id="TVY91006.1"/>
    </source>
</evidence>
<dbReference type="Pfam" id="PF13520">
    <property type="entry name" value="AA_permease_2"/>
    <property type="match status" value="1"/>
</dbReference>
<keyword evidence="3 6" id="KW-0812">Transmembrane</keyword>
<feature type="transmembrane region" description="Helical" evidence="6">
    <location>
        <begin position="107"/>
        <end position="131"/>
    </location>
</feature>
<feature type="transmembrane region" description="Helical" evidence="6">
    <location>
        <begin position="170"/>
        <end position="189"/>
    </location>
</feature>
<feature type="transmembrane region" description="Helical" evidence="6">
    <location>
        <begin position="423"/>
        <end position="445"/>
    </location>
</feature>
<dbReference type="PIRSF" id="PIRSF006060">
    <property type="entry name" value="AA_transporter"/>
    <property type="match status" value="1"/>
</dbReference>
<evidence type="ECO:0000256" key="6">
    <source>
        <dbReference type="SAM" id="Phobius"/>
    </source>
</evidence>
<evidence type="ECO:0000256" key="4">
    <source>
        <dbReference type="ARBA" id="ARBA00022989"/>
    </source>
</evidence>
<dbReference type="PANTHER" id="PTHR45649">
    <property type="entry name" value="AMINO-ACID PERMEASE BAT1"/>
    <property type="match status" value="1"/>
</dbReference>
<keyword evidence="4 6" id="KW-1133">Transmembrane helix</keyword>
<evidence type="ECO:0000313" key="8">
    <source>
        <dbReference type="Proteomes" id="UP000315522"/>
    </source>
</evidence>
<keyword evidence="8" id="KW-1185">Reference proteome</keyword>
<feature type="transmembrane region" description="Helical" evidence="6">
    <location>
        <begin position="18"/>
        <end position="44"/>
    </location>
</feature>
<dbReference type="Proteomes" id="UP000315522">
    <property type="component" value="Unassembled WGS sequence"/>
</dbReference>
<dbReference type="AlphaFoldDB" id="A0A559MDJ6"/>
<dbReference type="InterPro" id="IPR002293">
    <property type="entry name" value="AA/rel_permease1"/>
</dbReference>
<evidence type="ECO:0000256" key="2">
    <source>
        <dbReference type="ARBA" id="ARBA00022448"/>
    </source>
</evidence>
<dbReference type="GO" id="GO:0022857">
    <property type="term" value="F:transmembrane transporter activity"/>
    <property type="evidence" value="ECO:0007669"/>
    <property type="project" value="InterPro"/>
</dbReference>
<name>A0A559MDJ6_9HELO</name>
<feature type="transmembrane region" description="Helical" evidence="6">
    <location>
        <begin position="143"/>
        <end position="164"/>
    </location>
</feature>
<feature type="transmembrane region" description="Helical" evidence="6">
    <location>
        <begin position="457"/>
        <end position="476"/>
    </location>
</feature>
<feature type="transmembrane region" description="Helical" evidence="6">
    <location>
        <begin position="253"/>
        <end position="274"/>
    </location>
</feature>
<evidence type="ECO:0000256" key="5">
    <source>
        <dbReference type="ARBA" id="ARBA00023136"/>
    </source>
</evidence>
<gene>
    <name evidence="7" type="primary">HNM1_2</name>
    <name evidence="7" type="ORF">LAWI1_G004495</name>
</gene>
<protein>
    <submittedName>
        <fullName evidence="7">Choline transport protein</fullName>
    </submittedName>
</protein>
<accession>A0A559MDJ6</accession>
<feature type="transmembrane region" description="Helical" evidence="6">
    <location>
        <begin position="50"/>
        <end position="70"/>
    </location>
</feature>
<evidence type="ECO:0000256" key="1">
    <source>
        <dbReference type="ARBA" id="ARBA00004141"/>
    </source>
</evidence>
<feature type="transmembrane region" description="Helical" evidence="6">
    <location>
        <begin position="355"/>
        <end position="376"/>
    </location>
</feature>
<proteinExistence type="predicted"/>
<dbReference type="PANTHER" id="PTHR45649:SF27">
    <property type="entry name" value="CHOLINE TRANSPORTER (EUROFUNG)"/>
    <property type="match status" value="1"/>
</dbReference>
<comment type="subcellular location">
    <subcellularLocation>
        <location evidence="1">Membrane</location>
        <topology evidence="1">Multi-pass membrane protein</topology>
    </subcellularLocation>
</comment>
<organism evidence="7 8">
    <name type="scientific">Lachnellula willkommii</name>
    <dbReference type="NCBI Taxonomy" id="215461"/>
    <lineage>
        <taxon>Eukaryota</taxon>
        <taxon>Fungi</taxon>
        <taxon>Dikarya</taxon>
        <taxon>Ascomycota</taxon>
        <taxon>Pezizomycotina</taxon>
        <taxon>Leotiomycetes</taxon>
        <taxon>Helotiales</taxon>
        <taxon>Lachnaceae</taxon>
        <taxon>Lachnellula</taxon>
    </lineage>
</organism>
<comment type="caution">
    <text evidence="7">The sequence shown here is derived from an EMBL/GenBank/DDBJ whole genome shotgun (WGS) entry which is preliminary data.</text>
</comment>
<reference evidence="7 8" key="1">
    <citation type="submission" date="2018-05" db="EMBL/GenBank/DDBJ databases">
        <title>Genome sequencing and assembly of the regulated plant pathogen Lachnellula willkommii and related sister species for the development of diagnostic species identification markers.</title>
        <authorList>
            <person name="Giroux E."/>
            <person name="Bilodeau G."/>
        </authorList>
    </citation>
    <scope>NUCLEOTIDE SEQUENCE [LARGE SCALE GENOMIC DNA]</scope>
    <source>
        <strain evidence="7 8">CBS 172.35</strain>
    </source>
</reference>
<dbReference type="GO" id="GO:0016020">
    <property type="term" value="C:membrane"/>
    <property type="evidence" value="ECO:0007669"/>
    <property type="project" value="UniProtKB-SubCell"/>
</dbReference>
<feature type="transmembrane region" description="Helical" evidence="6">
    <location>
        <begin position="309"/>
        <end position="335"/>
    </location>
</feature>
<dbReference type="Gene3D" id="1.20.1740.10">
    <property type="entry name" value="Amino acid/polyamine transporter I"/>
    <property type="match status" value="1"/>
</dbReference>
<keyword evidence="5 6" id="KW-0472">Membrane</keyword>